<evidence type="ECO:0000313" key="8">
    <source>
        <dbReference type="EMBL" id="CAJ2506243.1"/>
    </source>
</evidence>
<gene>
    <name evidence="8" type="ORF">KHLLAP_LOCUS6711</name>
</gene>
<evidence type="ECO:0000313" key="9">
    <source>
        <dbReference type="Proteomes" id="UP001295740"/>
    </source>
</evidence>
<feature type="compositionally biased region" description="Polar residues" evidence="6">
    <location>
        <begin position="41"/>
        <end position="51"/>
    </location>
</feature>
<dbReference type="CDD" id="cd00143">
    <property type="entry name" value="PP2Cc"/>
    <property type="match status" value="1"/>
</dbReference>
<name>A0AAI8YIV6_9PEZI</name>
<dbReference type="Gene3D" id="3.60.40.10">
    <property type="entry name" value="PPM-type phosphatase domain"/>
    <property type="match status" value="1"/>
</dbReference>
<accession>A0AAI8YIV6</accession>
<dbReference type="Pfam" id="PF00481">
    <property type="entry name" value="PP2C"/>
    <property type="match status" value="2"/>
</dbReference>
<feature type="region of interest" description="Disordered" evidence="6">
    <location>
        <begin position="1"/>
        <end position="143"/>
    </location>
</feature>
<evidence type="ECO:0000256" key="5">
    <source>
        <dbReference type="RuleBase" id="RU003465"/>
    </source>
</evidence>
<dbReference type="GO" id="GO:0004722">
    <property type="term" value="F:protein serine/threonine phosphatase activity"/>
    <property type="evidence" value="ECO:0007669"/>
    <property type="project" value="InterPro"/>
</dbReference>
<organism evidence="8 9">
    <name type="scientific">Anthostomella pinea</name>
    <dbReference type="NCBI Taxonomy" id="933095"/>
    <lineage>
        <taxon>Eukaryota</taxon>
        <taxon>Fungi</taxon>
        <taxon>Dikarya</taxon>
        <taxon>Ascomycota</taxon>
        <taxon>Pezizomycotina</taxon>
        <taxon>Sordariomycetes</taxon>
        <taxon>Xylariomycetidae</taxon>
        <taxon>Xylariales</taxon>
        <taxon>Xylariaceae</taxon>
        <taxon>Anthostomella</taxon>
    </lineage>
</organism>
<dbReference type="Proteomes" id="UP001295740">
    <property type="component" value="Unassembled WGS sequence"/>
</dbReference>
<evidence type="ECO:0000256" key="2">
    <source>
        <dbReference type="ARBA" id="ARBA00022723"/>
    </source>
</evidence>
<feature type="compositionally biased region" description="Polar residues" evidence="6">
    <location>
        <begin position="80"/>
        <end position="136"/>
    </location>
</feature>
<dbReference type="InterPro" id="IPR001932">
    <property type="entry name" value="PPM-type_phosphatase-like_dom"/>
</dbReference>
<comment type="similarity">
    <text evidence="1 5">Belongs to the PP2C family.</text>
</comment>
<dbReference type="PROSITE" id="PS51746">
    <property type="entry name" value="PPM_2"/>
    <property type="match status" value="1"/>
</dbReference>
<dbReference type="SUPFAM" id="SSF81606">
    <property type="entry name" value="PP2C-like"/>
    <property type="match status" value="1"/>
</dbReference>
<feature type="region of interest" description="Disordered" evidence="6">
    <location>
        <begin position="181"/>
        <end position="200"/>
    </location>
</feature>
<protein>
    <submittedName>
        <fullName evidence="8">Uu.00g003730.m01.CDS01</fullName>
    </submittedName>
</protein>
<keyword evidence="4 5" id="KW-0904">Protein phosphatase</keyword>
<dbReference type="InterPro" id="IPR000222">
    <property type="entry name" value="PP2C_BS"/>
</dbReference>
<feature type="compositionally biased region" description="Low complexity" evidence="6">
    <location>
        <begin position="598"/>
        <end position="615"/>
    </location>
</feature>
<feature type="region of interest" description="Disordered" evidence="6">
    <location>
        <begin position="498"/>
        <end position="615"/>
    </location>
</feature>
<dbReference type="InterPro" id="IPR036457">
    <property type="entry name" value="PPM-type-like_dom_sf"/>
</dbReference>
<feature type="domain" description="PPM-type phosphatase" evidence="7">
    <location>
        <begin position="147"/>
        <end position="489"/>
    </location>
</feature>
<evidence type="ECO:0000259" key="7">
    <source>
        <dbReference type="PROSITE" id="PS51746"/>
    </source>
</evidence>
<dbReference type="InterPro" id="IPR015655">
    <property type="entry name" value="PP2C"/>
</dbReference>
<feature type="compositionally biased region" description="Low complexity" evidence="6">
    <location>
        <begin position="29"/>
        <end position="39"/>
    </location>
</feature>
<feature type="region of interest" description="Disordered" evidence="6">
    <location>
        <begin position="309"/>
        <end position="334"/>
    </location>
</feature>
<feature type="compositionally biased region" description="Low complexity" evidence="6">
    <location>
        <begin position="1"/>
        <end position="21"/>
    </location>
</feature>
<feature type="compositionally biased region" description="Basic and acidic residues" evidence="6">
    <location>
        <begin position="569"/>
        <end position="579"/>
    </location>
</feature>
<dbReference type="GO" id="GO:0046872">
    <property type="term" value="F:metal ion binding"/>
    <property type="evidence" value="ECO:0007669"/>
    <property type="project" value="UniProtKB-KW"/>
</dbReference>
<comment type="caution">
    <text evidence="8">The sequence shown here is derived from an EMBL/GenBank/DDBJ whole genome shotgun (WGS) entry which is preliminary data.</text>
</comment>
<dbReference type="PANTHER" id="PTHR13832:SF837">
    <property type="entry name" value="PROTEIN PHOSPHATASE 2C-LIKE DOMAIN-CONTAINING PROTEIN 1"/>
    <property type="match status" value="1"/>
</dbReference>
<feature type="compositionally biased region" description="Basic and acidic residues" evidence="6">
    <location>
        <begin position="314"/>
        <end position="325"/>
    </location>
</feature>
<keyword evidence="9" id="KW-1185">Reference proteome</keyword>
<evidence type="ECO:0000256" key="4">
    <source>
        <dbReference type="ARBA" id="ARBA00022912"/>
    </source>
</evidence>
<evidence type="ECO:0000256" key="1">
    <source>
        <dbReference type="ARBA" id="ARBA00006702"/>
    </source>
</evidence>
<dbReference type="SMART" id="SM00332">
    <property type="entry name" value="PP2Cc"/>
    <property type="match status" value="1"/>
</dbReference>
<evidence type="ECO:0000256" key="6">
    <source>
        <dbReference type="SAM" id="MobiDB-lite"/>
    </source>
</evidence>
<dbReference type="EMBL" id="CAUWAG010000008">
    <property type="protein sequence ID" value="CAJ2506243.1"/>
    <property type="molecule type" value="Genomic_DNA"/>
</dbReference>
<dbReference type="PANTHER" id="PTHR13832">
    <property type="entry name" value="PROTEIN PHOSPHATASE 2C"/>
    <property type="match status" value="1"/>
</dbReference>
<dbReference type="AlphaFoldDB" id="A0AAI8YIV6"/>
<reference evidence="8" key="1">
    <citation type="submission" date="2023-10" db="EMBL/GenBank/DDBJ databases">
        <authorList>
            <person name="Hackl T."/>
        </authorList>
    </citation>
    <scope>NUCLEOTIDE SEQUENCE</scope>
</reference>
<sequence>MFGSSSSSSAAKSDAAATDSANPDKKTPAPDSKPASAPDGTPSNPSGSTASGEKRSGNGSPPGRQNADNGDTEKKRRSSGVGSKASSLIASAKNSLNFSQGGRTNSDLSTQTPLQKLGKQDQSLAVPQGQHNNSAGDSIPGPRSTFRVGVWEDRNKKCRRTMEDTHAFLYNFLHTPAPLLAPETGSKSVKSQKSGDDNDAQLEASSQDIIETDNGYFAIFDGHAGTFAADWCGKKLHLILEDFIRRHPNVPIPELLDQTFTSVDTQLEKLPLKNSGCTAAVAVLRWEDRVPNSNSATGSQAIAPAAAAASKASDASKSKDSKSEDDGNTIAVPESAHARLKGTAVRQRVLYTANVGDARIILCRSGKALRLSYDHKGSDENEGKRIGNAGGLILNNRVNGVLAVTRALGDTYMKDLVTGHPYTTETVIQPEVDEFMIIACDGLWDVCSDQEAVDLVRDIQDPVAAAKLLVDHALARFSTDNLSCMIVRFDKAALLDQHNNKDDPIGVEGDANTGGGKVSESEKIVSSTKRKIAEGDAPAVGVSASNSGRGHDPSPIDGEPFKPTMIHGSVEEEPSHLEDSDAPEVTSDAIPNPRGLRTPEPTAPATAAPPSKLKS</sequence>
<dbReference type="FunFam" id="3.60.40.10:FF:000078">
    <property type="entry name" value="Protein phosphatase 2C, putative"/>
    <property type="match status" value="1"/>
</dbReference>
<dbReference type="PROSITE" id="PS01032">
    <property type="entry name" value="PPM_1"/>
    <property type="match status" value="1"/>
</dbReference>
<keyword evidence="2" id="KW-0479">Metal-binding</keyword>
<proteinExistence type="inferred from homology"/>
<evidence type="ECO:0000256" key="3">
    <source>
        <dbReference type="ARBA" id="ARBA00022801"/>
    </source>
</evidence>
<keyword evidence="3 5" id="KW-0378">Hydrolase</keyword>